<evidence type="ECO:0000313" key="2">
    <source>
        <dbReference type="Proteomes" id="UP000001822"/>
    </source>
</evidence>
<proteinExistence type="predicted"/>
<evidence type="ECO:0008006" key="3">
    <source>
        <dbReference type="Google" id="ProtNLM"/>
    </source>
</evidence>
<accession>A0A6N4SQQ4</accession>
<dbReference type="KEGG" id="chu:CHU_1399"/>
<dbReference type="RefSeq" id="WP_011584785.1">
    <property type="nucleotide sequence ID" value="NC_008255.1"/>
</dbReference>
<dbReference type="OrthoDB" id="676614at2"/>
<protein>
    <recommendedName>
        <fullName evidence="3">IPExxxVDY family protein</fullName>
    </recommendedName>
</protein>
<gene>
    <name evidence="1" type="ordered locus">CHU_1399</name>
</gene>
<keyword evidence="2" id="KW-1185">Reference proteome</keyword>
<dbReference type="EMBL" id="CP000383">
    <property type="protein sequence ID" value="ABG58670.1"/>
    <property type="molecule type" value="Genomic_DNA"/>
</dbReference>
<reference evidence="1 2" key="1">
    <citation type="journal article" date="2007" name="Appl. Environ. Microbiol.">
        <title>Genome sequence of the cellulolytic gliding bacterium Cytophaga hutchinsonii.</title>
        <authorList>
            <person name="Xie G."/>
            <person name="Bruce D.C."/>
            <person name="Challacombe J.F."/>
            <person name="Chertkov O."/>
            <person name="Detter J.C."/>
            <person name="Gilna P."/>
            <person name="Han C.S."/>
            <person name="Lucas S."/>
            <person name="Misra M."/>
            <person name="Myers G.L."/>
            <person name="Richardson P."/>
            <person name="Tapia R."/>
            <person name="Thayer N."/>
            <person name="Thompson L.S."/>
            <person name="Brettin T.S."/>
            <person name="Henrissat B."/>
            <person name="Wilson D.B."/>
            <person name="McBride M.J."/>
        </authorList>
    </citation>
    <scope>NUCLEOTIDE SEQUENCE [LARGE SCALE GENOMIC DNA]</scope>
    <source>
        <strain evidence="2">ATCC 33406 / DSM 1761 / CIP 103989 / NBRC 15051 / NCIMB 9469 / D465</strain>
    </source>
</reference>
<dbReference type="InterPro" id="IPR047690">
    <property type="entry name" value="IPExxxVDY_fam"/>
</dbReference>
<evidence type="ECO:0000313" key="1">
    <source>
        <dbReference type="EMBL" id="ABG58670.1"/>
    </source>
</evidence>
<name>A0A6N4SQQ4_CYTH3</name>
<dbReference type="AlphaFoldDB" id="A0A6N4SQQ4"/>
<dbReference type="Proteomes" id="UP000001822">
    <property type="component" value="Chromosome"/>
</dbReference>
<organism evidence="1 2">
    <name type="scientific">Cytophaga hutchinsonii (strain ATCC 33406 / DSM 1761 / CIP 103989 / NBRC 15051 / NCIMB 9469 / D465)</name>
    <dbReference type="NCBI Taxonomy" id="269798"/>
    <lineage>
        <taxon>Bacteria</taxon>
        <taxon>Pseudomonadati</taxon>
        <taxon>Bacteroidota</taxon>
        <taxon>Cytophagia</taxon>
        <taxon>Cytophagales</taxon>
        <taxon>Cytophagaceae</taxon>
        <taxon>Cytophaga</taxon>
    </lineage>
</organism>
<dbReference type="NCBIfam" id="NF033205">
    <property type="entry name" value="IPExxxVDY"/>
    <property type="match status" value="1"/>
</dbReference>
<sequence>MKANKLVVDFDYSFKMIGIISSAKEYKLAWNINQLLKIHLIKAEDINLQFQKDCNILVSTYLYFTEYSQVRLLKNKSIEFSNIAKPYLIPELKDYDYFIHVMDEGGIFDEEWMKEQLQTCTAIQYIKVIDVNELKSKDNLIFI</sequence>